<dbReference type="Proteomes" id="UP001381693">
    <property type="component" value="Unassembled WGS sequence"/>
</dbReference>
<comment type="caution">
    <text evidence="1">The sequence shown here is derived from an EMBL/GenBank/DDBJ whole genome shotgun (WGS) entry which is preliminary data.</text>
</comment>
<gene>
    <name evidence="1" type="ORF">SK128_020498</name>
</gene>
<dbReference type="EMBL" id="JAXCGZ010021360">
    <property type="protein sequence ID" value="KAK7053120.1"/>
    <property type="molecule type" value="Genomic_DNA"/>
</dbReference>
<sequence length="100" mass="11250">MGHGLGVGSSVLAPVMHLPSFIPSSMVEKVQRYVQPAHSDDQEVLLFVLCLVELHQLTIKGFINCSYDMVLSKLYYNAFAFLNHRMESSSSWAWAWTVGM</sequence>
<name>A0AAN8ZXD6_HALRR</name>
<evidence type="ECO:0000313" key="2">
    <source>
        <dbReference type="Proteomes" id="UP001381693"/>
    </source>
</evidence>
<dbReference type="AlphaFoldDB" id="A0AAN8ZXD6"/>
<reference evidence="1 2" key="1">
    <citation type="submission" date="2023-11" db="EMBL/GenBank/DDBJ databases">
        <title>Halocaridina rubra genome assembly.</title>
        <authorList>
            <person name="Smith C."/>
        </authorList>
    </citation>
    <scope>NUCLEOTIDE SEQUENCE [LARGE SCALE GENOMIC DNA]</scope>
    <source>
        <strain evidence="1">EP-1</strain>
        <tissue evidence="1">Whole</tissue>
    </source>
</reference>
<protein>
    <submittedName>
        <fullName evidence="1">Uncharacterized protein</fullName>
    </submittedName>
</protein>
<evidence type="ECO:0000313" key="1">
    <source>
        <dbReference type="EMBL" id="KAK7053120.1"/>
    </source>
</evidence>
<proteinExistence type="predicted"/>
<accession>A0AAN8ZXD6</accession>
<keyword evidence="2" id="KW-1185">Reference proteome</keyword>
<organism evidence="1 2">
    <name type="scientific">Halocaridina rubra</name>
    <name type="common">Hawaiian red shrimp</name>
    <dbReference type="NCBI Taxonomy" id="373956"/>
    <lineage>
        <taxon>Eukaryota</taxon>
        <taxon>Metazoa</taxon>
        <taxon>Ecdysozoa</taxon>
        <taxon>Arthropoda</taxon>
        <taxon>Crustacea</taxon>
        <taxon>Multicrustacea</taxon>
        <taxon>Malacostraca</taxon>
        <taxon>Eumalacostraca</taxon>
        <taxon>Eucarida</taxon>
        <taxon>Decapoda</taxon>
        <taxon>Pleocyemata</taxon>
        <taxon>Caridea</taxon>
        <taxon>Atyoidea</taxon>
        <taxon>Atyidae</taxon>
        <taxon>Halocaridina</taxon>
    </lineage>
</organism>